<keyword evidence="9" id="KW-1185">Reference proteome</keyword>
<dbReference type="NCBIfam" id="TIGR00091">
    <property type="entry name" value="tRNA (guanosine(46)-N7)-methyltransferase TrmB"/>
    <property type="match status" value="1"/>
</dbReference>
<keyword evidence="3 7" id="KW-0489">Methyltransferase</keyword>
<evidence type="ECO:0000256" key="2">
    <source>
        <dbReference type="ARBA" id="ARBA00003015"/>
    </source>
</evidence>
<comment type="pathway">
    <text evidence="7">tRNA modification; N(7)-methylguanine-tRNA biosynthesis.</text>
</comment>
<evidence type="ECO:0000256" key="6">
    <source>
        <dbReference type="ARBA" id="ARBA00022694"/>
    </source>
</evidence>
<evidence type="ECO:0000256" key="3">
    <source>
        <dbReference type="ARBA" id="ARBA00022603"/>
    </source>
</evidence>
<feature type="binding site" evidence="7">
    <location>
        <position position="92"/>
    </location>
    <ligand>
        <name>S-adenosyl-L-methionine</name>
        <dbReference type="ChEBI" id="CHEBI:59789"/>
    </ligand>
</feature>
<protein>
    <recommendedName>
        <fullName evidence="7">tRNA (guanine-N(7)-)-methyltransferase</fullName>
        <ecNumber evidence="7">2.1.1.33</ecNumber>
    </recommendedName>
    <alternativeName>
        <fullName evidence="7">tRNA (guanine(46)-N(7))-methyltransferase</fullName>
    </alternativeName>
    <alternativeName>
        <fullName evidence="7">tRNA(m7G46)-methyltransferase</fullName>
    </alternativeName>
</protein>
<dbReference type="PANTHER" id="PTHR23417">
    <property type="entry name" value="3-DEOXY-D-MANNO-OCTULOSONIC-ACID TRANSFERASE/TRNA GUANINE-N 7 - -METHYLTRANSFERASE"/>
    <property type="match status" value="1"/>
</dbReference>
<dbReference type="PROSITE" id="PS51625">
    <property type="entry name" value="SAM_MT_TRMB"/>
    <property type="match status" value="1"/>
</dbReference>
<dbReference type="InterPro" id="IPR003358">
    <property type="entry name" value="tRNA_(Gua-N-7)_MeTrfase_Trmb"/>
</dbReference>
<feature type="binding site" evidence="7">
    <location>
        <position position="65"/>
    </location>
    <ligand>
        <name>S-adenosyl-L-methionine</name>
        <dbReference type="ChEBI" id="CHEBI:59789"/>
    </ligand>
</feature>
<evidence type="ECO:0000256" key="7">
    <source>
        <dbReference type="HAMAP-Rule" id="MF_01057"/>
    </source>
</evidence>
<keyword evidence="5 7" id="KW-0949">S-adenosyl-L-methionine</keyword>
<name>A0ABS2FLQ6_9FIRM</name>
<evidence type="ECO:0000313" key="8">
    <source>
        <dbReference type="EMBL" id="MBM6830938.1"/>
    </source>
</evidence>
<feature type="binding site" evidence="7">
    <location>
        <begin position="187"/>
        <end position="190"/>
    </location>
    <ligand>
        <name>substrate</name>
    </ligand>
</feature>
<dbReference type="Pfam" id="PF02390">
    <property type="entry name" value="Methyltransf_4"/>
    <property type="match status" value="1"/>
</dbReference>
<comment type="caution">
    <text evidence="7">Lacks conserved residue(s) required for the propagation of feature annotation.</text>
</comment>
<comment type="similarity">
    <text evidence="7">Belongs to the class I-like SAM-binding methyltransferase superfamily. TrmB family.</text>
</comment>
<dbReference type="SUPFAM" id="SSF53335">
    <property type="entry name" value="S-adenosyl-L-methionine-dependent methyltransferases"/>
    <property type="match status" value="1"/>
</dbReference>
<dbReference type="InterPro" id="IPR029063">
    <property type="entry name" value="SAM-dependent_MTases_sf"/>
</dbReference>
<dbReference type="Proteomes" id="UP000775500">
    <property type="component" value="Unassembled WGS sequence"/>
</dbReference>
<proteinExistence type="inferred from homology"/>
<organism evidence="8 9">
    <name type="scientific">Faecalicoccus acidiformans</name>
    <dbReference type="NCBI Taxonomy" id="915173"/>
    <lineage>
        <taxon>Bacteria</taxon>
        <taxon>Bacillati</taxon>
        <taxon>Bacillota</taxon>
        <taxon>Erysipelotrichia</taxon>
        <taxon>Erysipelotrichales</taxon>
        <taxon>Erysipelotrichaceae</taxon>
        <taxon>Faecalicoccus</taxon>
    </lineage>
</organism>
<dbReference type="PANTHER" id="PTHR23417:SF14">
    <property type="entry name" value="PENTACOTRIPEPTIDE-REPEAT REGION OF PRORP DOMAIN-CONTAINING PROTEIN"/>
    <property type="match status" value="1"/>
</dbReference>
<comment type="catalytic activity">
    <reaction evidence="1 7">
        <text>guanosine(46) in tRNA + S-adenosyl-L-methionine = N(7)-methylguanosine(46) in tRNA + S-adenosyl-L-homocysteine</text>
        <dbReference type="Rhea" id="RHEA:42708"/>
        <dbReference type="Rhea" id="RHEA-COMP:10188"/>
        <dbReference type="Rhea" id="RHEA-COMP:10189"/>
        <dbReference type="ChEBI" id="CHEBI:57856"/>
        <dbReference type="ChEBI" id="CHEBI:59789"/>
        <dbReference type="ChEBI" id="CHEBI:74269"/>
        <dbReference type="ChEBI" id="CHEBI:74480"/>
        <dbReference type="EC" id="2.1.1.33"/>
    </reaction>
</comment>
<dbReference type="Gene3D" id="3.40.50.150">
    <property type="entry name" value="Vaccinia Virus protein VP39"/>
    <property type="match status" value="1"/>
</dbReference>
<dbReference type="InterPro" id="IPR055361">
    <property type="entry name" value="tRNA_methyltr_TrmB_bact"/>
</dbReference>
<keyword evidence="6 7" id="KW-0819">tRNA processing</keyword>
<comment type="function">
    <text evidence="2 7">Catalyzes the formation of N(7)-methylguanine at position 46 (m7G46) in tRNA.</text>
</comment>
<evidence type="ECO:0000256" key="5">
    <source>
        <dbReference type="ARBA" id="ARBA00022691"/>
    </source>
</evidence>
<evidence type="ECO:0000313" key="9">
    <source>
        <dbReference type="Proteomes" id="UP000775500"/>
    </source>
</evidence>
<dbReference type="GO" id="GO:0008176">
    <property type="term" value="F:tRNA (guanine(46)-N7)-methyltransferase activity"/>
    <property type="evidence" value="ECO:0007669"/>
    <property type="project" value="UniProtKB-EC"/>
</dbReference>
<comment type="caution">
    <text evidence="8">The sequence shown here is derived from an EMBL/GenBank/DDBJ whole genome shotgun (WGS) entry which is preliminary data.</text>
</comment>
<dbReference type="HAMAP" id="MF_01057">
    <property type="entry name" value="tRNA_methyltr_TrmB"/>
    <property type="match status" value="1"/>
</dbReference>
<dbReference type="EMBL" id="JACJLU010000002">
    <property type="protein sequence ID" value="MBM6830938.1"/>
    <property type="molecule type" value="Genomic_DNA"/>
</dbReference>
<reference evidence="8 9" key="1">
    <citation type="journal article" date="2021" name="Sci. Rep.">
        <title>The distribution of antibiotic resistance genes in chicken gut microbiota commensals.</title>
        <authorList>
            <person name="Juricova H."/>
            <person name="Matiasovicova J."/>
            <person name="Kubasova T."/>
            <person name="Cejkova D."/>
            <person name="Rychlik I."/>
        </authorList>
    </citation>
    <scope>NUCLEOTIDE SEQUENCE [LARGE SCALE GENOMIC DNA]</scope>
    <source>
        <strain evidence="8 9">An423</strain>
    </source>
</reference>
<keyword evidence="4 7" id="KW-0808">Transferase</keyword>
<feature type="binding site" evidence="7">
    <location>
        <position position="114"/>
    </location>
    <ligand>
        <name>S-adenosyl-L-methionine</name>
        <dbReference type="ChEBI" id="CHEBI:59789"/>
    </ligand>
</feature>
<dbReference type="NCBIfam" id="NF001080">
    <property type="entry name" value="PRK00121.2-2"/>
    <property type="match status" value="1"/>
</dbReference>
<sequence>MRMRKVKWAVEYLGQSKKKAAHPENRRGSWHSDKKKLHVELGCGKGNYSLEMAKLYPDDLFIAVEKNESAAGIAAKKFDESECDNLVLIHGDAADLGQWFDLGEIDVLHLNFSDPWPKKRYAKRRLSSSGFLNVYRSLLSSDGEIQMKTDNGPLFEFSVVEFLNTGFVLSELSVDYRRDPHPEDSITEYEEKFIRLGQPIYRCVFKKGDYAK</sequence>
<feature type="binding site" evidence="7">
    <location>
        <position position="118"/>
    </location>
    <ligand>
        <name>substrate</name>
    </ligand>
</feature>
<gene>
    <name evidence="7 8" type="primary">trmB</name>
    <name evidence="8" type="ORF">H5982_02295</name>
</gene>
<accession>A0ABS2FLQ6</accession>
<feature type="binding site" evidence="7">
    <location>
        <position position="40"/>
    </location>
    <ligand>
        <name>S-adenosyl-L-methionine</name>
        <dbReference type="ChEBI" id="CHEBI:59789"/>
    </ligand>
</feature>
<evidence type="ECO:0000256" key="4">
    <source>
        <dbReference type="ARBA" id="ARBA00022679"/>
    </source>
</evidence>
<dbReference type="EC" id="2.1.1.33" evidence="7"/>
<feature type="binding site" evidence="7">
    <location>
        <position position="150"/>
    </location>
    <ligand>
        <name>substrate</name>
    </ligand>
</feature>
<dbReference type="CDD" id="cd02440">
    <property type="entry name" value="AdoMet_MTases"/>
    <property type="match status" value="1"/>
</dbReference>
<evidence type="ECO:0000256" key="1">
    <source>
        <dbReference type="ARBA" id="ARBA00000142"/>
    </source>
</evidence>